<keyword evidence="5" id="KW-1185">Reference proteome</keyword>
<keyword evidence="2" id="KW-0812">Transmembrane</keyword>
<proteinExistence type="predicted"/>
<feature type="transmembrane region" description="Helical" evidence="2">
    <location>
        <begin position="1197"/>
        <end position="1224"/>
    </location>
</feature>
<feature type="signal peptide" evidence="3">
    <location>
        <begin position="1"/>
        <end position="21"/>
    </location>
</feature>
<evidence type="ECO:0000313" key="4">
    <source>
        <dbReference type="EMBL" id="GGB48548.1"/>
    </source>
</evidence>
<feature type="chain" id="PRO_5047438967" evidence="3">
    <location>
        <begin position="22"/>
        <end position="1373"/>
    </location>
</feature>
<feature type="region of interest" description="Disordered" evidence="1">
    <location>
        <begin position="1350"/>
        <end position="1373"/>
    </location>
</feature>
<evidence type="ECO:0000256" key="3">
    <source>
        <dbReference type="SAM" id="SignalP"/>
    </source>
</evidence>
<feature type="transmembrane region" description="Helical" evidence="2">
    <location>
        <begin position="497"/>
        <end position="515"/>
    </location>
</feature>
<protein>
    <submittedName>
        <fullName evidence="4">Uncharacterized protein</fullName>
    </submittedName>
</protein>
<evidence type="ECO:0000256" key="1">
    <source>
        <dbReference type="SAM" id="MobiDB-lite"/>
    </source>
</evidence>
<reference evidence="5" key="1">
    <citation type="journal article" date="2019" name="Int. J. Syst. Evol. Microbiol.">
        <title>The Global Catalogue of Microorganisms (GCM) 10K type strain sequencing project: providing services to taxonomists for standard genome sequencing and annotation.</title>
        <authorList>
            <consortium name="The Broad Institute Genomics Platform"/>
            <consortium name="The Broad Institute Genome Sequencing Center for Infectious Disease"/>
            <person name="Wu L."/>
            <person name="Ma J."/>
        </authorList>
    </citation>
    <scope>NUCLEOTIDE SEQUENCE [LARGE SCALE GENOMIC DNA]</scope>
    <source>
        <strain evidence="5">CGMCC 1.15923</strain>
    </source>
</reference>
<accession>A0ABQ1IQE5</accession>
<keyword evidence="2" id="KW-1133">Transmembrane helix</keyword>
<sequence length="1373" mass="153614">MRRATLVLLMMLTLVPFSARAISPEQVPAPLQPWIDWVLEGEEQRQCPFIYNQATGYQCAWPTTLTLDLTDNGGRFSQQWQLYADSWVQLPGNQQHWPQQVTVNGEAKPVSVDNGRPRLKLPAGQHVITGQWQWAKLPNNLMLNPATGLLALTINNKPITSVALDEKGRLWLGQNDDDKPAGALQGDALSLQVYRKITDDIPLQVTTLLNLEVAGEQRELLLGPLLLDQQLPLQLDSPLPARLEPDGRLRVQVRPGRWSISLISRHPANINSLTLPEAVEPWPKQEVWVFQAAPSLRLVEVEKLTAIDPQQTNLPADWQRLPAYQVAQGESMGLREIRRGNQEEQSDQLTLRRQLWLDFDGGGYSVQDTLTGRINQGWRLEPRPDLQLGRVAIDGQDQFITRMPESEQVGVEVRRGQLNVTADSRYQGTISTLPAVGWDLDLQSLHTRLNLPPGWSLLSASGMDTAPNTWLQRWTLLDLFLVLIAAVAAYRLWGWQWGLITLLTLALIWHQAAGFGPPRWVWLHLLAATALLRVLPLGRLKKAVIGYRNLGLLVLLLIAIPFMVDQLRTAMYPQLAHTTPNHPFPMMNEAPMDTISSEQMEPGAPLAKQQDQAGIRLSSAPDKASPLTQIDPDAKVQTGPGLPDWQWHSTELSWNGPVQRDQQIQLVLLSPMMNLLLNLLRVLLLSLLILRMAGLSISRRRGLYQQHRLWALLLPMTLLMPILMAVSAPAQAAMPDDQRLTQLKTRLLAPPDCLPHCAQIANMQIEIDTQQLVAELEVHTQQDVAVPLPANAQHWLPSQIQLDGSASTALLRHQDGTLYMRLPAGIHKVLLMGPVPEQGNIQLPLSLRPHRVTAQTLGWTLHGVDENGVPSAQLQLNRDQAAGSAAPSHRLEPGPTPGFVQIERRLRLDLDWTVTTRVRRQSPLGQPIRLAIPLLKGESVLTDGLRVQDGKAIVNLTANQHEASWQSRLEKSAQLTLTAPETERWTESWQLDASTIWHIATKDLPVIHHQDAGGNWLPQWRPWPGESLTLHISRPAGVTGQTLTIDSTRLTMAPGHRATDASLILQMRSSQGGQHQLQMPDNISLQSVLINGNSQPIDLQPDNRLTIPLTPGAHTLNISWRHHQGIQPLLVTPVIGLNSASVNNEIELTLGEDRWVLFTMGPDMGPAVLFWSLLAMVVLLAFGLSRVPVTPLRFHHWLLLGIGLTQIPLWMAFIVVAWLLALGWRGRWQHETAGNWFNLAQIGLVILTLLALSYLFFAIQQGLLGLPNMQIGGNQSYANTLRWYQDRSTADLPQARVLSTPLWVYRGLMLGWALWLAFALLGWLRWGWECFSQQGFWRPFNLRLLGNKEKGHHKKHPPANEGDNETSAKNRAK</sequence>
<keyword evidence="2" id="KW-0472">Membrane</keyword>
<feature type="transmembrane region" description="Helical" evidence="2">
    <location>
        <begin position="675"/>
        <end position="697"/>
    </location>
</feature>
<feature type="transmembrane region" description="Helical" evidence="2">
    <location>
        <begin position="1236"/>
        <end position="1259"/>
    </location>
</feature>
<feature type="transmembrane region" description="Helical" evidence="2">
    <location>
        <begin position="1303"/>
        <end position="1324"/>
    </location>
</feature>
<feature type="transmembrane region" description="Helical" evidence="2">
    <location>
        <begin position="709"/>
        <end position="730"/>
    </location>
</feature>
<dbReference type="Proteomes" id="UP000646152">
    <property type="component" value="Unassembled WGS sequence"/>
</dbReference>
<evidence type="ECO:0000256" key="2">
    <source>
        <dbReference type="SAM" id="Phobius"/>
    </source>
</evidence>
<feature type="transmembrane region" description="Helical" evidence="2">
    <location>
        <begin position="545"/>
        <end position="564"/>
    </location>
</feature>
<feature type="transmembrane region" description="Helical" evidence="2">
    <location>
        <begin position="1168"/>
        <end position="1185"/>
    </location>
</feature>
<name>A0ABQ1IQE5_9GAMM</name>
<comment type="caution">
    <text evidence="4">The sequence shown here is derived from an EMBL/GenBank/DDBJ whole genome shotgun (WGS) entry which is preliminary data.</text>
</comment>
<evidence type="ECO:0000313" key="5">
    <source>
        <dbReference type="Proteomes" id="UP000646152"/>
    </source>
</evidence>
<feature type="transmembrane region" description="Helical" evidence="2">
    <location>
        <begin position="521"/>
        <end position="538"/>
    </location>
</feature>
<organism evidence="4 5">
    <name type="scientific">Oceanisphaera marina</name>
    <dbReference type="NCBI Taxonomy" id="2017550"/>
    <lineage>
        <taxon>Bacteria</taxon>
        <taxon>Pseudomonadati</taxon>
        <taxon>Pseudomonadota</taxon>
        <taxon>Gammaproteobacteria</taxon>
        <taxon>Aeromonadales</taxon>
        <taxon>Aeromonadaceae</taxon>
        <taxon>Oceanisphaera</taxon>
    </lineage>
</organism>
<keyword evidence="3" id="KW-0732">Signal</keyword>
<dbReference type="EMBL" id="BMKE01000018">
    <property type="protein sequence ID" value="GGB48548.1"/>
    <property type="molecule type" value="Genomic_DNA"/>
</dbReference>
<feature type="region of interest" description="Disordered" evidence="1">
    <location>
        <begin position="879"/>
        <end position="898"/>
    </location>
</feature>
<feature type="transmembrane region" description="Helical" evidence="2">
    <location>
        <begin position="470"/>
        <end position="490"/>
    </location>
</feature>
<gene>
    <name evidence="4" type="ORF">GCM10011502_22310</name>
</gene>